<organism evidence="2 3">
    <name type="scientific">Spirosoma profusum</name>
    <dbReference type="NCBI Taxonomy" id="2771354"/>
    <lineage>
        <taxon>Bacteria</taxon>
        <taxon>Pseudomonadati</taxon>
        <taxon>Bacteroidota</taxon>
        <taxon>Cytophagia</taxon>
        <taxon>Cytophagales</taxon>
        <taxon>Cytophagaceae</taxon>
        <taxon>Spirosoma</taxon>
    </lineage>
</organism>
<keyword evidence="3" id="KW-1185">Reference proteome</keyword>
<reference evidence="2" key="1">
    <citation type="submission" date="2020-09" db="EMBL/GenBank/DDBJ databases">
        <authorList>
            <person name="Kim M.K."/>
        </authorList>
    </citation>
    <scope>NUCLEOTIDE SEQUENCE</scope>
    <source>
        <strain evidence="2">BT702</strain>
    </source>
</reference>
<dbReference type="Proteomes" id="UP000598820">
    <property type="component" value="Unassembled WGS sequence"/>
</dbReference>
<evidence type="ECO:0000313" key="3">
    <source>
        <dbReference type="Proteomes" id="UP000598820"/>
    </source>
</evidence>
<feature type="domain" description="SHOCT" evidence="1">
    <location>
        <begin position="38"/>
        <end position="65"/>
    </location>
</feature>
<dbReference type="Pfam" id="PF09851">
    <property type="entry name" value="SHOCT"/>
    <property type="match status" value="1"/>
</dbReference>
<comment type="caution">
    <text evidence="2">The sequence shown here is derived from an EMBL/GenBank/DDBJ whole genome shotgun (WGS) entry which is preliminary data.</text>
</comment>
<dbReference type="InterPro" id="IPR018649">
    <property type="entry name" value="SHOCT"/>
</dbReference>
<protein>
    <submittedName>
        <fullName evidence="2">SHOCT domain-containing protein</fullName>
    </submittedName>
</protein>
<proteinExistence type="predicted"/>
<dbReference type="EMBL" id="JACWZY010000059">
    <property type="protein sequence ID" value="MBD2705507.1"/>
    <property type="molecule type" value="Genomic_DNA"/>
</dbReference>
<dbReference type="AlphaFoldDB" id="A0A927AW55"/>
<evidence type="ECO:0000313" key="2">
    <source>
        <dbReference type="EMBL" id="MBD2705507.1"/>
    </source>
</evidence>
<accession>A0A927AW55</accession>
<evidence type="ECO:0000259" key="1">
    <source>
        <dbReference type="Pfam" id="PF09851"/>
    </source>
</evidence>
<gene>
    <name evidence="2" type="ORF">IC229_33155</name>
</gene>
<name>A0A927AW55_9BACT</name>
<sequence length="66" mass="7181">MIEIIPAIEFGEVTAINDEPVGPVKQESKPATTASVADELLKLKQLLDAGAITKDEYESQKKKLLN</sequence>